<keyword evidence="2" id="KW-1185">Reference proteome</keyword>
<dbReference type="OrthoDB" id="270233at2"/>
<dbReference type="eggNOG" id="COG1571">
    <property type="taxonomic scope" value="Bacteria"/>
</dbReference>
<dbReference type="PANTHER" id="PTHR40705">
    <property type="entry name" value="TRNA(ILE2) 2-AGMATINYLCYTIDINE SYNTHETASE TIAS"/>
    <property type="match status" value="1"/>
</dbReference>
<name>L0RCD6_9BACT</name>
<dbReference type="RefSeq" id="WP_015337023.1">
    <property type="nucleotide sequence ID" value="NC_020055.1"/>
</dbReference>
<protein>
    <submittedName>
        <fullName evidence="1">Uncharacterized protein</fullName>
    </submittedName>
</protein>
<dbReference type="STRING" id="1121451.DESAM_22156"/>
<dbReference type="AlphaFoldDB" id="L0RCD6"/>
<reference evidence="1 2" key="1">
    <citation type="submission" date="2012-10" db="EMBL/GenBank/DDBJ databases">
        <authorList>
            <person name="Genoscope - CEA"/>
        </authorList>
    </citation>
    <scope>NUCLEOTIDE SEQUENCE [LARGE SCALE GENOMIC DNA]</scope>
    <source>
        <strain evidence="2">AM13 / DSM 14728</strain>
    </source>
</reference>
<dbReference type="HOGENOM" id="CLU_098525_0_0_7"/>
<dbReference type="KEGG" id="dhy:DESAM_22156"/>
<proteinExistence type="predicted"/>
<dbReference type="Gene3D" id="3.30.70.2200">
    <property type="match status" value="1"/>
</dbReference>
<dbReference type="PATRIC" id="fig|1121451.3.peg.2375"/>
<gene>
    <name evidence="1" type="ORF">DESAM_22156</name>
</gene>
<sequence>MRIYLGFDDTDDKDAPIGTGRLVREFTYSLPDECQVIGVVRHQLPRLSDIPFTSNNSSACAIIEMPRETPLAELRDLAVKHILKHCAPGSDPGLCVTTEDAISSELVDFAKSVTGNRVTQKEATHITRSIELYGLGGTNDGIIGATAAVGLTKFGWCGRFIEYGKLRGLKASLLVKDINDAGIQVVSTDRDPLIPLPTDRVHSATWIRPSLWAGHPVLQVTNISHGVWQPAHGKRKKGHSNAA</sequence>
<dbReference type="PANTHER" id="PTHR40705:SF2">
    <property type="entry name" value="DUF1743 DOMAIN-CONTAINING PROTEIN"/>
    <property type="match status" value="1"/>
</dbReference>
<dbReference type="EMBL" id="FO203522">
    <property type="protein sequence ID" value="CCO24423.1"/>
    <property type="molecule type" value="Genomic_DNA"/>
</dbReference>
<accession>L0RCD6</accession>
<evidence type="ECO:0000313" key="1">
    <source>
        <dbReference type="EMBL" id="CCO24423.1"/>
    </source>
</evidence>
<dbReference type="Proteomes" id="UP000010808">
    <property type="component" value="Chromosome"/>
</dbReference>
<evidence type="ECO:0000313" key="2">
    <source>
        <dbReference type="Proteomes" id="UP000010808"/>
    </source>
</evidence>
<organism evidence="1 2">
    <name type="scientific">Maridesulfovibrio hydrothermalis AM13 = DSM 14728</name>
    <dbReference type="NCBI Taxonomy" id="1121451"/>
    <lineage>
        <taxon>Bacteria</taxon>
        <taxon>Pseudomonadati</taxon>
        <taxon>Thermodesulfobacteriota</taxon>
        <taxon>Desulfovibrionia</taxon>
        <taxon>Desulfovibrionales</taxon>
        <taxon>Desulfovibrionaceae</taxon>
        <taxon>Maridesulfovibrio</taxon>
    </lineage>
</organism>